<dbReference type="AlphaFoldDB" id="A0A448WKT9"/>
<gene>
    <name evidence="1" type="ORF">PXEA_LOCUS7585</name>
</gene>
<name>A0A448WKT9_9PLAT</name>
<protein>
    <submittedName>
        <fullName evidence="1">Uncharacterized protein</fullName>
    </submittedName>
</protein>
<proteinExistence type="predicted"/>
<comment type="caution">
    <text evidence="1">The sequence shown here is derived from an EMBL/GenBank/DDBJ whole genome shotgun (WGS) entry which is preliminary data.</text>
</comment>
<evidence type="ECO:0000313" key="2">
    <source>
        <dbReference type="Proteomes" id="UP000784294"/>
    </source>
</evidence>
<evidence type="ECO:0000313" key="1">
    <source>
        <dbReference type="EMBL" id="VEL14145.1"/>
    </source>
</evidence>
<organism evidence="1 2">
    <name type="scientific">Protopolystoma xenopodis</name>
    <dbReference type="NCBI Taxonomy" id="117903"/>
    <lineage>
        <taxon>Eukaryota</taxon>
        <taxon>Metazoa</taxon>
        <taxon>Spiralia</taxon>
        <taxon>Lophotrochozoa</taxon>
        <taxon>Platyhelminthes</taxon>
        <taxon>Monogenea</taxon>
        <taxon>Polyopisthocotylea</taxon>
        <taxon>Polystomatidea</taxon>
        <taxon>Polystomatidae</taxon>
        <taxon>Protopolystoma</taxon>
    </lineage>
</organism>
<sequence>MSHQRLSRSPHFGWPLSRLSSLVACCLDDLNRLAPCPQPTTGLTESWLKYRFAHPYSSSSSPIPKVSKWRTAPFARTVSSHSFRINCNDRRPYYADVD</sequence>
<keyword evidence="2" id="KW-1185">Reference proteome</keyword>
<dbReference type="Proteomes" id="UP000784294">
    <property type="component" value="Unassembled WGS sequence"/>
</dbReference>
<reference evidence="1" key="1">
    <citation type="submission" date="2018-11" db="EMBL/GenBank/DDBJ databases">
        <authorList>
            <consortium name="Pathogen Informatics"/>
        </authorList>
    </citation>
    <scope>NUCLEOTIDE SEQUENCE</scope>
</reference>
<accession>A0A448WKT9</accession>
<dbReference type="EMBL" id="CAAALY010020117">
    <property type="protein sequence ID" value="VEL14145.1"/>
    <property type="molecule type" value="Genomic_DNA"/>
</dbReference>